<dbReference type="AlphaFoldDB" id="A0A1F5X0M0"/>
<keyword evidence="11" id="KW-0175">Coiled coil</keyword>
<dbReference type="InterPro" id="IPR009080">
    <property type="entry name" value="tRNAsynth_Ia_anticodon-bd"/>
</dbReference>
<dbReference type="GO" id="GO:0006438">
    <property type="term" value="P:valyl-tRNA aminoacylation"/>
    <property type="evidence" value="ECO:0007669"/>
    <property type="project" value="UniProtKB-UniRule"/>
</dbReference>
<evidence type="ECO:0000313" key="15">
    <source>
        <dbReference type="Proteomes" id="UP000178114"/>
    </source>
</evidence>
<dbReference type="GO" id="GO:0004832">
    <property type="term" value="F:valine-tRNA ligase activity"/>
    <property type="evidence" value="ECO:0007669"/>
    <property type="project" value="UniProtKB-UniRule"/>
</dbReference>
<dbReference type="EC" id="6.1.1.9" evidence="1 9"/>
<keyword evidence="2" id="KW-0963">Cytoplasm</keyword>
<evidence type="ECO:0000256" key="3">
    <source>
        <dbReference type="ARBA" id="ARBA00022598"/>
    </source>
</evidence>
<dbReference type="Gene3D" id="3.40.50.620">
    <property type="entry name" value="HUPs"/>
    <property type="match status" value="2"/>
</dbReference>
<dbReference type="GO" id="GO:0002161">
    <property type="term" value="F:aminoacyl-tRNA deacylase activity"/>
    <property type="evidence" value="ECO:0007669"/>
    <property type="project" value="InterPro"/>
</dbReference>
<comment type="catalytic activity">
    <reaction evidence="8">
        <text>tRNA(Val) + L-valine + ATP = L-valyl-tRNA(Val) + AMP + diphosphate</text>
        <dbReference type="Rhea" id="RHEA:10704"/>
        <dbReference type="Rhea" id="RHEA-COMP:9672"/>
        <dbReference type="Rhea" id="RHEA-COMP:9708"/>
        <dbReference type="ChEBI" id="CHEBI:30616"/>
        <dbReference type="ChEBI" id="CHEBI:33019"/>
        <dbReference type="ChEBI" id="CHEBI:57762"/>
        <dbReference type="ChEBI" id="CHEBI:78442"/>
        <dbReference type="ChEBI" id="CHEBI:78537"/>
        <dbReference type="ChEBI" id="CHEBI:456215"/>
        <dbReference type="EC" id="6.1.1.9"/>
    </reaction>
</comment>
<dbReference type="PROSITE" id="PS00178">
    <property type="entry name" value="AA_TRNA_LIGASE_I"/>
    <property type="match status" value="1"/>
</dbReference>
<dbReference type="GO" id="GO:0005524">
    <property type="term" value="F:ATP binding"/>
    <property type="evidence" value="ECO:0007669"/>
    <property type="project" value="UniProtKB-KW"/>
</dbReference>
<dbReference type="PRINTS" id="PR00986">
    <property type="entry name" value="TRNASYNTHVAL"/>
</dbReference>
<dbReference type="GO" id="GO:0005829">
    <property type="term" value="C:cytosol"/>
    <property type="evidence" value="ECO:0007669"/>
    <property type="project" value="TreeGrafter"/>
</dbReference>
<dbReference type="NCBIfam" id="TIGR00422">
    <property type="entry name" value="valS"/>
    <property type="match status" value="1"/>
</dbReference>
<dbReference type="InterPro" id="IPR001412">
    <property type="entry name" value="aa-tRNA-synth_I_CS"/>
</dbReference>
<accession>A0A1F5X0M0</accession>
<dbReference type="STRING" id="1798351.A2930_04340"/>
<evidence type="ECO:0000256" key="8">
    <source>
        <dbReference type="ARBA" id="ARBA00047552"/>
    </source>
</evidence>
<dbReference type="Pfam" id="PF00133">
    <property type="entry name" value="tRNA-synt_1"/>
    <property type="match status" value="1"/>
</dbReference>
<evidence type="ECO:0000256" key="1">
    <source>
        <dbReference type="ARBA" id="ARBA00013169"/>
    </source>
</evidence>
<dbReference type="SUPFAM" id="SSF47323">
    <property type="entry name" value="Anticodon-binding domain of a subclass of class I aminoacyl-tRNA synthetases"/>
    <property type="match status" value="1"/>
</dbReference>
<protein>
    <recommendedName>
        <fullName evidence="1 9">Valine--tRNA ligase</fullName>
        <ecNumber evidence="1 9">6.1.1.9</ecNumber>
    </recommendedName>
</protein>
<evidence type="ECO:0000313" key="14">
    <source>
        <dbReference type="EMBL" id="OGF81445.1"/>
    </source>
</evidence>
<comment type="caution">
    <text evidence="14">The sequence shown here is derived from an EMBL/GenBank/DDBJ whole genome shotgun (WGS) entry which is preliminary data.</text>
</comment>
<evidence type="ECO:0000256" key="6">
    <source>
        <dbReference type="ARBA" id="ARBA00022917"/>
    </source>
</evidence>
<proteinExistence type="inferred from homology"/>
<evidence type="ECO:0000256" key="4">
    <source>
        <dbReference type="ARBA" id="ARBA00022741"/>
    </source>
</evidence>
<feature type="domain" description="Aminoacyl-tRNA synthetase class Ia" evidence="12">
    <location>
        <begin position="18"/>
        <end position="603"/>
    </location>
</feature>
<sequence>MASIFDKPYEPREHEENIYRMWEESGFFNPDKLPPPTAGQASERKKRFSMVLPPPNVTGVLHIGHALTITIEDIFARYQRMRGKKTLWLPGTDHASIATETKFLKEKKLNRNDYKEKRGEFINLVNDYALQNQSVIIKQIRAMGASLDWSRLAFTLDEKRRRAVYEAFFRMNKAGLIKHGEYLINWDIKGQTTVSDDEIEYETVKGSLYTFKYSKDFPIPIATTRPETKLGDVAVAAHPEGKWKKYIGKEYNIENFAGTRLNIKIVGDEAVDPEFGTGAVGITPAHSKIDGEIAQRHGLPTKQVINEYGVVINTGTDWDGKIKIKEAREKVIEWLKNEKLLEKEEVIEHNIAKAQRSGGIIEILPKRHQFFISVNTSVPERGGKTLKELMREAVESGKIKIIPGHFEKTYFHWIDNLHDWNISRQVWYGHRIPAWYHEPKCVPRQGHEGDIVKCKEFIVSAEKPKCEFCDAEFIQGTDTFDTWFSSGLWTFSTLGWPAYAEAATAGKPGPENDLANFHPIDVLETGYDILFFWIAKMILMSEFLTGDVPFRTVYLHGLVRDERKQKMSKSLGNVIDPLDMTKKYGTDALRMALIFNTAPGTDSVISEQKIKGMKNFANKLWNIARFVLANTSPENEALPQKQTNADKDILEKLSETEKNAAKNLDQFRIHEVAQEIYQFIWHEFADVYLEASKLQLKDGALKENTKIILRHTLRQALTFLHPFMPFITEKIWQELYPEKNKLLMAEEWSK</sequence>
<feature type="coiled-coil region" evidence="11">
    <location>
        <begin position="324"/>
        <end position="357"/>
    </location>
</feature>
<gene>
    <name evidence="14" type="ORF">A2930_04340</name>
</gene>
<reference evidence="14 15" key="1">
    <citation type="journal article" date="2016" name="Nat. Commun.">
        <title>Thousands of microbial genomes shed light on interconnected biogeochemical processes in an aquifer system.</title>
        <authorList>
            <person name="Anantharaman K."/>
            <person name="Brown C.T."/>
            <person name="Hug L.A."/>
            <person name="Sharon I."/>
            <person name="Castelle C.J."/>
            <person name="Probst A.J."/>
            <person name="Thomas B.C."/>
            <person name="Singh A."/>
            <person name="Wilkins M.J."/>
            <person name="Karaoz U."/>
            <person name="Brodie E.L."/>
            <person name="Williams K.H."/>
            <person name="Hubbard S.S."/>
            <person name="Banfield J.F."/>
        </authorList>
    </citation>
    <scope>NUCLEOTIDE SEQUENCE [LARGE SCALE GENOMIC DNA]</scope>
</reference>
<dbReference type="InterPro" id="IPR002300">
    <property type="entry name" value="aa-tRNA-synth_Ia"/>
</dbReference>
<evidence type="ECO:0000256" key="9">
    <source>
        <dbReference type="NCBIfam" id="TIGR00422"/>
    </source>
</evidence>
<dbReference type="InterPro" id="IPR002303">
    <property type="entry name" value="Valyl-tRNA_ligase"/>
</dbReference>
<evidence type="ECO:0000256" key="5">
    <source>
        <dbReference type="ARBA" id="ARBA00022840"/>
    </source>
</evidence>
<keyword evidence="3 10" id="KW-0436">Ligase</keyword>
<evidence type="ECO:0000256" key="2">
    <source>
        <dbReference type="ARBA" id="ARBA00022490"/>
    </source>
</evidence>
<evidence type="ECO:0000256" key="7">
    <source>
        <dbReference type="ARBA" id="ARBA00023146"/>
    </source>
</evidence>
<dbReference type="SUPFAM" id="SSF52374">
    <property type="entry name" value="Nucleotidylyl transferase"/>
    <property type="match status" value="1"/>
</dbReference>
<keyword evidence="4 10" id="KW-0547">Nucleotide-binding</keyword>
<evidence type="ECO:0000256" key="10">
    <source>
        <dbReference type="RuleBase" id="RU363035"/>
    </source>
</evidence>
<evidence type="ECO:0000259" key="12">
    <source>
        <dbReference type="Pfam" id="PF00133"/>
    </source>
</evidence>
<dbReference type="InterPro" id="IPR013155">
    <property type="entry name" value="M/V/L/I-tRNA-synth_anticd-bd"/>
</dbReference>
<dbReference type="SUPFAM" id="SSF50677">
    <property type="entry name" value="ValRS/IleRS/LeuRS editing domain"/>
    <property type="match status" value="1"/>
</dbReference>
<organism evidence="14 15">
    <name type="scientific">Candidatus Giovannonibacteria bacterium RIFCSPLOWO2_01_FULL_45_34</name>
    <dbReference type="NCBI Taxonomy" id="1798351"/>
    <lineage>
        <taxon>Bacteria</taxon>
        <taxon>Candidatus Giovannoniibacteriota</taxon>
    </lineage>
</organism>
<dbReference type="InterPro" id="IPR014729">
    <property type="entry name" value="Rossmann-like_a/b/a_fold"/>
</dbReference>
<dbReference type="PANTHER" id="PTHR11946:SF93">
    <property type="entry name" value="VALINE--TRNA LIGASE, CHLOROPLASTIC_MITOCHONDRIAL 2"/>
    <property type="match status" value="1"/>
</dbReference>
<dbReference type="CDD" id="cd07962">
    <property type="entry name" value="Anticodon_Ia_Val"/>
    <property type="match status" value="1"/>
</dbReference>
<dbReference type="PANTHER" id="PTHR11946">
    <property type="entry name" value="VALYL-TRNA SYNTHETASES"/>
    <property type="match status" value="1"/>
</dbReference>
<keyword evidence="5 10" id="KW-0067">ATP-binding</keyword>
<dbReference type="Proteomes" id="UP000178114">
    <property type="component" value="Unassembled WGS sequence"/>
</dbReference>
<evidence type="ECO:0000259" key="13">
    <source>
        <dbReference type="Pfam" id="PF08264"/>
    </source>
</evidence>
<dbReference type="InterPro" id="IPR033705">
    <property type="entry name" value="Anticodon_Ia_Val"/>
</dbReference>
<name>A0A1F5X0M0_9BACT</name>
<feature type="domain" description="Methionyl/Valyl/Leucyl/Isoleucyl-tRNA synthetase anticodon-binding" evidence="13">
    <location>
        <begin position="646"/>
        <end position="749"/>
    </location>
</feature>
<dbReference type="CDD" id="cd00817">
    <property type="entry name" value="ValRS_core"/>
    <property type="match status" value="1"/>
</dbReference>
<keyword evidence="6 10" id="KW-0648">Protein biosynthesis</keyword>
<dbReference type="Gene3D" id="1.10.730.10">
    <property type="entry name" value="Isoleucyl-tRNA Synthetase, Domain 1"/>
    <property type="match status" value="1"/>
</dbReference>
<evidence type="ECO:0000256" key="11">
    <source>
        <dbReference type="SAM" id="Coils"/>
    </source>
</evidence>
<comment type="similarity">
    <text evidence="10">Belongs to the class-I aminoacyl-tRNA synthetase family.</text>
</comment>
<keyword evidence="7 10" id="KW-0030">Aminoacyl-tRNA synthetase</keyword>
<dbReference type="EMBL" id="MFID01000010">
    <property type="protein sequence ID" value="OGF81445.1"/>
    <property type="molecule type" value="Genomic_DNA"/>
</dbReference>
<dbReference type="InterPro" id="IPR009008">
    <property type="entry name" value="Val/Leu/Ile-tRNA-synth_edit"/>
</dbReference>
<dbReference type="NCBIfam" id="NF004349">
    <property type="entry name" value="PRK05729.1"/>
    <property type="match status" value="1"/>
</dbReference>
<dbReference type="Pfam" id="PF08264">
    <property type="entry name" value="Anticodon_1"/>
    <property type="match status" value="1"/>
</dbReference>